<evidence type="ECO:0000313" key="2">
    <source>
        <dbReference type="EMBL" id="EFE28667.1"/>
    </source>
</evidence>
<dbReference type="GO" id="GO:0003676">
    <property type="term" value="F:nucleic acid binding"/>
    <property type="evidence" value="ECO:0007669"/>
    <property type="project" value="InterPro"/>
</dbReference>
<dbReference type="PANTHER" id="PTHR47739:SF1">
    <property type="entry name" value="TRNA1(VAL) (ADENINE(37)-N6)-METHYLTRANSFERASE"/>
    <property type="match status" value="1"/>
</dbReference>
<dbReference type="CDD" id="cd02440">
    <property type="entry name" value="AdoMet_MTases"/>
    <property type="match status" value="1"/>
</dbReference>
<dbReference type="GO" id="GO:0008757">
    <property type="term" value="F:S-adenosylmethionine-dependent methyltransferase activity"/>
    <property type="evidence" value="ECO:0007669"/>
    <property type="project" value="UniProtKB-ARBA"/>
</dbReference>
<dbReference type="eggNOG" id="COG4123">
    <property type="taxonomic scope" value="Bacteria"/>
</dbReference>
<dbReference type="PROSITE" id="PS00092">
    <property type="entry name" value="N6_MTASE"/>
    <property type="match status" value="1"/>
</dbReference>
<dbReference type="EMBL" id="CP002390">
    <property type="protein sequence ID" value="EFE28667.1"/>
    <property type="molecule type" value="Genomic_DNA"/>
</dbReference>
<gene>
    <name evidence="2" type="ordered locus">HMPREF0389_00584</name>
</gene>
<dbReference type="Gene3D" id="3.40.50.150">
    <property type="entry name" value="Vaccinia Virus protein VP39"/>
    <property type="match status" value="1"/>
</dbReference>
<dbReference type="Proteomes" id="UP000007468">
    <property type="component" value="Chromosome"/>
</dbReference>
<dbReference type="GO" id="GO:0008170">
    <property type="term" value="F:N-methyltransferase activity"/>
    <property type="evidence" value="ECO:0007669"/>
    <property type="project" value="UniProtKB-ARBA"/>
</dbReference>
<dbReference type="AlphaFoldDB" id="D6GSM6"/>
<feature type="domain" description="Methyltransferase small" evidence="1">
    <location>
        <begin position="38"/>
        <end position="174"/>
    </location>
</feature>
<dbReference type="InterPro" id="IPR002052">
    <property type="entry name" value="DNA_methylase_N6_adenine_CS"/>
</dbReference>
<dbReference type="Pfam" id="PF05175">
    <property type="entry name" value="MTS"/>
    <property type="match status" value="1"/>
</dbReference>
<dbReference type="PANTHER" id="PTHR47739">
    <property type="entry name" value="TRNA1(VAL) (ADENINE(37)-N6)-METHYLTRANSFERASE"/>
    <property type="match status" value="1"/>
</dbReference>
<dbReference type="InterPro" id="IPR050210">
    <property type="entry name" value="tRNA_Adenine-N(6)_MTase"/>
</dbReference>
<accession>D6GSM6</accession>
<name>D6GSM6_FILAD</name>
<keyword evidence="2" id="KW-0808">Transferase</keyword>
<proteinExistence type="predicted"/>
<dbReference type="SUPFAM" id="SSF53335">
    <property type="entry name" value="S-adenosyl-L-methionine-dependent methyltransferases"/>
    <property type="match status" value="1"/>
</dbReference>
<evidence type="ECO:0000259" key="1">
    <source>
        <dbReference type="Pfam" id="PF05175"/>
    </source>
</evidence>
<protein>
    <submittedName>
        <fullName evidence="2">Methyltransferase small domain protein</fullName>
    </submittedName>
</protein>
<sequence>MNERQIPLLENERIDDLNLKGLKIIQQTNGFCFGMDAVLLSNFIKVRPNFVGADLGTGTGIIPILILGKSNLKKIYAFEIQEEVADMAQRSVLLNGLEDRATVICSDLKLANRHIEKCSLDFVVSNPPYMKTDGLQNLNEKKKISRHEVKCSLEDIFVTAENLLKVSGVFYMVHRPNRLCDIFELCRKYRLEPKEMRMVYPYVGKAPNLVLLKIVKHGKPDLKLLEPLYVYDENRLFTKEIEMIYSKLTIEEN</sequence>
<dbReference type="KEGG" id="faa:HMPREF0389_00584"/>
<dbReference type="PATRIC" id="fig|546269.5.peg.1059"/>
<evidence type="ECO:0000313" key="3">
    <source>
        <dbReference type="Proteomes" id="UP000007468"/>
    </source>
</evidence>
<dbReference type="InterPro" id="IPR029063">
    <property type="entry name" value="SAM-dependent_MTases_sf"/>
</dbReference>
<reference evidence="3" key="1">
    <citation type="submission" date="2010-12" db="EMBL/GenBank/DDBJ databases">
        <title>The genome sequence of Filifactor alocis strain ATCC 35896.</title>
        <authorList>
            <consortium name="The Broad Institute Genome Sequencing Platform"/>
            <person name="Ward D."/>
            <person name="Earl A."/>
            <person name="Feldgarden M."/>
            <person name="Young S.K."/>
            <person name="Gargeya S."/>
            <person name="Zeng Q."/>
            <person name="Alvarado L."/>
            <person name="Berlin A."/>
            <person name="Bochicchio J."/>
            <person name="Chapman S.B."/>
            <person name="Chen Z."/>
            <person name="Freedman E."/>
            <person name="Gellesch M."/>
            <person name="Goldberg J."/>
            <person name="Griggs A."/>
            <person name="Gujja S."/>
            <person name="Heilman E."/>
            <person name="Heiman D."/>
            <person name="Howarth C."/>
            <person name="Mehta T."/>
            <person name="Neiman D."/>
            <person name="Pearson M."/>
            <person name="Roberts A."/>
            <person name="Saif S."/>
            <person name="Shea T."/>
            <person name="Shenoy N."/>
            <person name="Sisk P."/>
            <person name="Stolte C."/>
            <person name="Sykes S."/>
            <person name="White J."/>
            <person name="Yandava C."/>
            <person name="Izard J."/>
            <person name="Blanton J.M."/>
            <person name="Baranova O.V."/>
            <person name="Tanner A.C."/>
            <person name="Dewhirst F.E."/>
            <person name="Haas B."/>
            <person name="Nusbaum C."/>
            <person name="Birren B."/>
        </authorList>
    </citation>
    <scope>NUCLEOTIDE SEQUENCE [LARGE SCALE GENOMIC DNA]</scope>
    <source>
        <strain evidence="3">ATCC 35896 / D40 B5</strain>
    </source>
</reference>
<dbReference type="GO" id="GO:0032259">
    <property type="term" value="P:methylation"/>
    <property type="evidence" value="ECO:0007669"/>
    <property type="project" value="UniProtKB-KW"/>
</dbReference>
<dbReference type="InterPro" id="IPR007848">
    <property type="entry name" value="Small_mtfrase_dom"/>
</dbReference>
<keyword evidence="3" id="KW-1185">Reference proteome</keyword>
<dbReference type="RefSeq" id="WP_014262625.1">
    <property type="nucleotide sequence ID" value="NC_016630.1"/>
</dbReference>
<dbReference type="STRING" id="546269.HMPREF0389_00584"/>
<keyword evidence="2" id="KW-0489">Methyltransferase</keyword>
<organism evidence="2 3">
    <name type="scientific">Filifactor alocis (strain ATCC 35896 / CCUG 47790 / D40 B5)</name>
    <name type="common">Fusobacterium alocis</name>
    <dbReference type="NCBI Taxonomy" id="546269"/>
    <lineage>
        <taxon>Bacteria</taxon>
        <taxon>Bacillati</taxon>
        <taxon>Bacillota</taxon>
        <taxon>Clostridia</taxon>
        <taxon>Peptostreptococcales</taxon>
        <taxon>Filifactoraceae</taxon>
        <taxon>Filifactor</taxon>
    </lineage>
</organism>